<dbReference type="CDD" id="cd06222">
    <property type="entry name" value="RNase_H_like"/>
    <property type="match status" value="1"/>
</dbReference>
<accession>A0AAF0VAW0</accession>
<organism evidence="2 3">
    <name type="scientific">Solanum verrucosum</name>
    <dbReference type="NCBI Taxonomy" id="315347"/>
    <lineage>
        <taxon>Eukaryota</taxon>
        <taxon>Viridiplantae</taxon>
        <taxon>Streptophyta</taxon>
        <taxon>Embryophyta</taxon>
        <taxon>Tracheophyta</taxon>
        <taxon>Spermatophyta</taxon>
        <taxon>Magnoliopsida</taxon>
        <taxon>eudicotyledons</taxon>
        <taxon>Gunneridae</taxon>
        <taxon>Pentapetalae</taxon>
        <taxon>asterids</taxon>
        <taxon>lamiids</taxon>
        <taxon>Solanales</taxon>
        <taxon>Solanaceae</taxon>
        <taxon>Solanoideae</taxon>
        <taxon>Solaneae</taxon>
        <taxon>Solanum</taxon>
    </lineage>
</organism>
<dbReference type="Gene3D" id="3.30.420.10">
    <property type="entry name" value="Ribonuclease H-like superfamily/Ribonuclease H"/>
    <property type="match status" value="1"/>
</dbReference>
<evidence type="ECO:0000313" key="2">
    <source>
        <dbReference type="EMBL" id="WMV60306.1"/>
    </source>
</evidence>
<evidence type="ECO:0000313" key="3">
    <source>
        <dbReference type="Proteomes" id="UP001234989"/>
    </source>
</evidence>
<dbReference type="Proteomes" id="UP001234989">
    <property type="component" value="Chromosome 12"/>
</dbReference>
<protein>
    <recommendedName>
        <fullName evidence="1">RNase H type-1 domain-containing protein</fullName>
    </recommendedName>
</protein>
<dbReference type="InterPro" id="IPR012337">
    <property type="entry name" value="RNaseH-like_sf"/>
</dbReference>
<dbReference type="SUPFAM" id="SSF53098">
    <property type="entry name" value="Ribonuclease H-like"/>
    <property type="match status" value="1"/>
</dbReference>
<reference evidence="2" key="1">
    <citation type="submission" date="2023-08" db="EMBL/GenBank/DDBJ databases">
        <title>A de novo genome assembly of Solanum verrucosum Schlechtendal, a Mexican diploid species geographically isolated from the other diploid A-genome species in potato relatives.</title>
        <authorList>
            <person name="Hosaka K."/>
        </authorList>
    </citation>
    <scope>NUCLEOTIDE SEQUENCE</scope>
    <source>
        <tissue evidence="2">Young leaves</tissue>
    </source>
</reference>
<dbReference type="PANTHER" id="PTHR47723">
    <property type="entry name" value="OS05G0353850 PROTEIN"/>
    <property type="match status" value="1"/>
</dbReference>
<dbReference type="Pfam" id="PF13456">
    <property type="entry name" value="RVT_3"/>
    <property type="match status" value="1"/>
</dbReference>
<name>A0AAF0VAW0_SOLVR</name>
<sequence>MLAQFFWSSCIGGKGRHWSRWRNLCLPEVEGGLGFRQMKDISMALFCKLWWNFRTKRSIWSDYMKNKYCKRNHPNVVMWKIGGGGSQVWKKMLQARELVEHQILWQIRRGSSPLWHDNWTGLGDLYTITGEDFEWDNRYENIDDITNGDEWNEEVVREILPTEVAEHIICNIKPPRGRNENDKPCWMLETKGIFSVKSAWDYIRQKEEPNRIYKRIWIKGIPFKIAFSMWRLWKFMIPVDDRVRRWGIAGPSRCWCCVQPDQETLSHMFWRSDIANRTWSYFSSFAGINIEGISLRESIMKWWGAQCRTDIKSYYRALPGFIIWELWRRRNKNKHEGKGISLPRIIHNVTRNMYILIKVRRPHMNVPGRWADMLEELEKNRTIMKTIMVKWEYPPEGWVIYNTDEASRGNPGVSSYAFCLRNDRGDILHAEGATIESTTSTVAEAKAVLEASKHCKQQNHNQVIMQTDSMLMNKVLTGEWAIPWNIADTVEEIKACLEGKQLNFQHIMREGNQLADYLANKAIEEDGRMGKGRLQQHNTTFALKEGDDKNVKCFIAEAIPASKMESAKSGI</sequence>
<keyword evidence="3" id="KW-1185">Reference proteome</keyword>
<dbReference type="AlphaFoldDB" id="A0AAF0VAW0"/>
<proteinExistence type="predicted"/>
<gene>
    <name evidence="2" type="ORF">MTR67_053691</name>
</gene>
<evidence type="ECO:0000259" key="1">
    <source>
        <dbReference type="PROSITE" id="PS50879"/>
    </source>
</evidence>
<dbReference type="EMBL" id="CP133623">
    <property type="protein sequence ID" value="WMV60306.1"/>
    <property type="molecule type" value="Genomic_DNA"/>
</dbReference>
<dbReference type="PROSITE" id="PS50879">
    <property type="entry name" value="RNASE_H_1"/>
    <property type="match status" value="1"/>
</dbReference>
<dbReference type="GO" id="GO:0004523">
    <property type="term" value="F:RNA-DNA hybrid ribonuclease activity"/>
    <property type="evidence" value="ECO:0007669"/>
    <property type="project" value="InterPro"/>
</dbReference>
<dbReference type="InterPro" id="IPR026960">
    <property type="entry name" value="RVT-Znf"/>
</dbReference>
<dbReference type="InterPro" id="IPR036397">
    <property type="entry name" value="RNaseH_sf"/>
</dbReference>
<dbReference type="InterPro" id="IPR044730">
    <property type="entry name" value="RNase_H-like_dom_plant"/>
</dbReference>
<dbReference type="InterPro" id="IPR002156">
    <property type="entry name" value="RNaseH_domain"/>
</dbReference>
<dbReference type="Pfam" id="PF13966">
    <property type="entry name" value="zf-RVT"/>
    <property type="match status" value="1"/>
</dbReference>
<dbReference type="GO" id="GO:0003676">
    <property type="term" value="F:nucleic acid binding"/>
    <property type="evidence" value="ECO:0007669"/>
    <property type="project" value="InterPro"/>
</dbReference>
<feature type="domain" description="RNase H type-1" evidence="1">
    <location>
        <begin position="395"/>
        <end position="524"/>
    </location>
</feature>
<dbReference type="PANTHER" id="PTHR47723:SF24">
    <property type="entry name" value="RNASE H TYPE-1 DOMAIN-CONTAINING PROTEIN"/>
    <property type="match status" value="1"/>
</dbReference>
<dbReference type="InterPro" id="IPR053151">
    <property type="entry name" value="RNase_H-like"/>
</dbReference>